<dbReference type="InterPro" id="IPR058625">
    <property type="entry name" value="MdtA-like_BSH"/>
</dbReference>
<feature type="signal peptide" evidence="2">
    <location>
        <begin position="1"/>
        <end position="20"/>
    </location>
</feature>
<dbReference type="Gene3D" id="1.10.287.470">
    <property type="entry name" value="Helix hairpin bin"/>
    <property type="match status" value="1"/>
</dbReference>
<evidence type="ECO:0000256" key="2">
    <source>
        <dbReference type="SAM" id="SignalP"/>
    </source>
</evidence>
<dbReference type="PANTHER" id="PTHR30469:SF20">
    <property type="entry name" value="EFFLUX RND TRANSPORTER PERIPLASMIC ADAPTOR SUBUNIT"/>
    <property type="match status" value="1"/>
</dbReference>
<evidence type="ECO:0000256" key="1">
    <source>
        <dbReference type="ARBA" id="ARBA00009477"/>
    </source>
</evidence>
<reference evidence="4" key="1">
    <citation type="submission" date="2022-02" db="EMBL/GenBank/DDBJ databases">
        <title>Vibrio sp. nov, a new bacterium isolated from seawater.</title>
        <authorList>
            <person name="Yuan Y."/>
        </authorList>
    </citation>
    <scope>NUCLEOTIDE SEQUENCE</scope>
    <source>
        <strain evidence="4">ZSDZ65</strain>
    </source>
</reference>
<dbReference type="AlphaFoldDB" id="A0A9X3CN24"/>
<comment type="similarity">
    <text evidence="1">Belongs to the membrane fusion protein (MFP) (TC 8.A.1) family.</text>
</comment>
<name>A0A9X3CN24_9VIBR</name>
<dbReference type="NCBIfam" id="TIGR01730">
    <property type="entry name" value="RND_mfp"/>
    <property type="match status" value="1"/>
</dbReference>
<organism evidence="4 5">
    <name type="scientific">Vibrio qingdaonensis</name>
    <dbReference type="NCBI Taxonomy" id="2829491"/>
    <lineage>
        <taxon>Bacteria</taxon>
        <taxon>Pseudomonadati</taxon>
        <taxon>Pseudomonadota</taxon>
        <taxon>Gammaproteobacteria</taxon>
        <taxon>Vibrionales</taxon>
        <taxon>Vibrionaceae</taxon>
        <taxon>Vibrio</taxon>
    </lineage>
</organism>
<feature type="domain" description="Multidrug resistance protein MdtA-like barrel-sandwich hybrid" evidence="3">
    <location>
        <begin position="62"/>
        <end position="185"/>
    </location>
</feature>
<dbReference type="GO" id="GO:1990281">
    <property type="term" value="C:efflux pump complex"/>
    <property type="evidence" value="ECO:0007669"/>
    <property type="project" value="TreeGrafter"/>
</dbReference>
<dbReference type="Proteomes" id="UP001155587">
    <property type="component" value="Unassembled WGS sequence"/>
</dbReference>
<comment type="caution">
    <text evidence="4">The sequence shown here is derived from an EMBL/GenBank/DDBJ whole genome shotgun (WGS) entry which is preliminary data.</text>
</comment>
<dbReference type="GO" id="GO:0015562">
    <property type="term" value="F:efflux transmembrane transporter activity"/>
    <property type="evidence" value="ECO:0007669"/>
    <property type="project" value="TreeGrafter"/>
</dbReference>
<keyword evidence="2" id="KW-0732">Signal</keyword>
<evidence type="ECO:0000259" key="3">
    <source>
        <dbReference type="Pfam" id="PF25917"/>
    </source>
</evidence>
<protein>
    <submittedName>
        <fullName evidence="4">Efflux RND transporter periplasmic adaptor subunit</fullName>
    </submittedName>
</protein>
<dbReference type="SUPFAM" id="SSF111369">
    <property type="entry name" value="HlyD-like secretion proteins"/>
    <property type="match status" value="1"/>
</dbReference>
<sequence length="363" mass="39965">MSVTTLCRSFILLSLSVILAGCSSEESSSTVKTPRPVRLTEVVLLDSQEIRRFPAQVLASKEVELSFRVAGEVVEFNIKPSQIVSKGQVIARVDDRDFKTDVELKVADFDLANREFERAKSMREKQLLAQSDFDSAQARLNVASGALTLAKDRLKDTIIRAPFSGRVASTQIENHQVVQAQQPIALLQDDRNIDITIQLPEHILSRINRIGMDKTYSPVVTFNSSEHAYSASYKQHKTLATQGTQSYEVTFTMPAPNAEYTVYPGMGATLHLNLGKIVAQPNSTVRYVVPATAILNNDMTGQTQVWVYDSGQVSAVDVTTEKITSRGVVISAKLKPDSRIVSAGLNKLYDGMSVVSITRERGL</sequence>
<accession>A0A9X3CN24</accession>
<dbReference type="EMBL" id="JAKRRY010000011">
    <property type="protein sequence ID" value="MCW8346345.1"/>
    <property type="molecule type" value="Genomic_DNA"/>
</dbReference>
<dbReference type="Gene3D" id="2.40.420.20">
    <property type="match status" value="1"/>
</dbReference>
<gene>
    <name evidence="4" type="ORF">MD535_10065</name>
</gene>
<keyword evidence="5" id="KW-1185">Reference proteome</keyword>
<evidence type="ECO:0000313" key="4">
    <source>
        <dbReference type="EMBL" id="MCW8346345.1"/>
    </source>
</evidence>
<feature type="chain" id="PRO_5040800654" evidence="2">
    <location>
        <begin position="21"/>
        <end position="363"/>
    </location>
</feature>
<dbReference type="PANTHER" id="PTHR30469">
    <property type="entry name" value="MULTIDRUG RESISTANCE PROTEIN MDTA"/>
    <property type="match status" value="1"/>
</dbReference>
<proteinExistence type="inferred from homology"/>
<dbReference type="Gene3D" id="2.40.50.100">
    <property type="match status" value="1"/>
</dbReference>
<dbReference type="Pfam" id="PF25917">
    <property type="entry name" value="BSH_RND"/>
    <property type="match status" value="1"/>
</dbReference>
<dbReference type="InterPro" id="IPR006143">
    <property type="entry name" value="RND_pump_MFP"/>
</dbReference>
<dbReference type="RefSeq" id="WP_265674911.1">
    <property type="nucleotide sequence ID" value="NZ_JAKRRY010000011.1"/>
</dbReference>
<evidence type="ECO:0000313" key="5">
    <source>
        <dbReference type="Proteomes" id="UP001155587"/>
    </source>
</evidence>